<gene>
    <name evidence="1" type="ORF">NLG97_g11334</name>
</gene>
<comment type="caution">
    <text evidence="1">The sequence shown here is derived from an EMBL/GenBank/DDBJ whole genome shotgun (WGS) entry which is preliminary data.</text>
</comment>
<proteinExistence type="predicted"/>
<keyword evidence="2" id="KW-1185">Reference proteome</keyword>
<evidence type="ECO:0000313" key="2">
    <source>
        <dbReference type="Proteomes" id="UP001148737"/>
    </source>
</evidence>
<accession>A0ACC1QCG7</accession>
<dbReference type="EMBL" id="JANAKD010003562">
    <property type="protein sequence ID" value="KAJ3472046.1"/>
    <property type="molecule type" value="Genomic_DNA"/>
</dbReference>
<evidence type="ECO:0000313" key="1">
    <source>
        <dbReference type="EMBL" id="KAJ3472046.1"/>
    </source>
</evidence>
<protein>
    <submittedName>
        <fullName evidence="1">Uncharacterized protein</fullName>
    </submittedName>
</protein>
<name>A0ACC1QCG7_9HYPO</name>
<organism evidence="1 2">
    <name type="scientific">Lecanicillium saksenae</name>
    <dbReference type="NCBI Taxonomy" id="468837"/>
    <lineage>
        <taxon>Eukaryota</taxon>
        <taxon>Fungi</taxon>
        <taxon>Dikarya</taxon>
        <taxon>Ascomycota</taxon>
        <taxon>Pezizomycotina</taxon>
        <taxon>Sordariomycetes</taxon>
        <taxon>Hypocreomycetidae</taxon>
        <taxon>Hypocreales</taxon>
        <taxon>Cordycipitaceae</taxon>
        <taxon>Lecanicillium</taxon>
    </lineage>
</organism>
<reference evidence="1" key="1">
    <citation type="submission" date="2022-07" db="EMBL/GenBank/DDBJ databases">
        <title>Genome Sequence of Lecanicillium saksenae.</title>
        <authorList>
            <person name="Buettner E."/>
        </authorList>
    </citation>
    <scope>NUCLEOTIDE SEQUENCE</scope>
    <source>
        <strain evidence="1">VT-O1</strain>
    </source>
</reference>
<sequence length="100" mass="10827">MSLNLISLSTEILTLIFAAAAAAAEPPDYYVEGEPEGTTYLGVLGNLRLTCSRARAVASPLFFRRLTLKPDDDDSVARWNAVLDSPEHRGLVRCAVFDSG</sequence>
<dbReference type="Proteomes" id="UP001148737">
    <property type="component" value="Unassembled WGS sequence"/>
</dbReference>